<feature type="region of interest" description="Disordered" evidence="1">
    <location>
        <begin position="94"/>
        <end position="119"/>
    </location>
</feature>
<organism evidence="2 3">
    <name type="scientific">Lasiosphaeria ovina</name>
    <dbReference type="NCBI Taxonomy" id="92902"/>
    <lineage>
        <taxon>Eukaryota</taxon>
        <taxon>Fungi</taxon>
        <taxon>Dikarya</taxon>
        <taxon>Ascomycota</taxon>
        <taxon>Pezizomycotina</taxon>
        <taxon>Sordariomycetes</taxon>
        <taxon>Sordariomycetidae</taxon>
        <taxon>Sordariales</taxon>
        <taxon>Lasiosphaeriaceae</taxon>
        <taxon>Lasiosphaeria</taxon>
    </lineage>
</organism>
<name>A0AAE0N8Z8_9PEZI</name>
<feature type="region of interest" description="Disordered" evidence="1">
    <location>
        <begin position="187"/>
        <end position="213"/>
    </location>
</feature>
<evidence type="ECO:0000313" key="2">
    <source>
        <dbReference type="EMBL" id="KAK3373889.1"/>
    </source>
</evidence>
<comment type="caution">
    <text evidence="2">The sequence shown here is derived from an EMBL/GenBank/DDBJ whole genome shotgun (WGS) entry which is preliminary data.</text>
</comment>
<keyword evidence="3" id="KW-1185">Reference proteome</keyword>
<dbReference type="AlphaFoldDB" id="A0AAE0N8Z8"/>
<feature type="compositionally biased region" description="Low complexity" evidence="1">
    <location>
        <begin position="96"/>
        <end position="110"/>
    </location>
</feature>
<reference evidence="2" key="2">
    <citation type="submission" date="2023-06" db="EMBL/GenBank/DDBJ databases">
        <authorList>
            <consortium name="Lawrence Berkeley National Laboratory"/>
            <person name="Haridas S."/>
            <person name="Hensen N."/>
            <person name="Bonometti L."/>
            <person name="Westerberg I."/>
            <person name="Brannstrom I.O."/>
            <person name="Guillou S."/>
            <person name="Cros-Aarteil S."/>
            <person name="Calhoun S."/>
            <person name="Kuo A."/>
            <person name="Mondo S."/>
            <person name="Pangilinan J."/>
            <person name="Riley R."/>
            <person name="Labutti K."/>
            <person name="Andreopoulos B."/>
            <person name="Lipzen A."/>
            <person name="Chen C."/>
            <person name="Yanf M."/>
            <person name="Daum C."/>
            <person name="Ng V."/>
            <person name="Clum A."/>
            <person name="Steindorff A."/>
            <person name="Ohm R."/>
            <person name="Martin F."/>
            <person name="Silar P."/>
            <person name="Natvig D."/>
            <person name="Lalanne C."/>
            <person name="Gautier V."/>
            <person name="Ament-Velasquez S.L."/>
            <person name="Kruys A."/>
            <person name="Hutchinson M.I."/>
            <person name="Powell A.J."/>
            <person name="Barry K."/>
            <person name="Miller A.N."/>
            <person name="Grigoriev I.V."/>
            <person name="Debuchy R."/>
            <person name="Gladieux P."/>
            <person name="Thoren M.H."/>
            <person name="Johannesson H."/>
        </authorList>
    </citation>
    <scope>NUCLEOTIDE SEQUENCE</scope>
    <source>
        <strain evidence="2">CBS 958.72</strain>
    </source>
</reference>
<feature type="region of interest" description="Disordered" evidence="1">
    <location>
        <begin position="282"/>
        <end position="308"/>
    </location>
</feature>
<feature type="compositionally biased region" description="Low complexity" evidence="1">
    <location>
        <begin position="295"/>
        <end position="308"/>
    </location>
</feature>
<protein>
    <submittedName>
        <fullName evidence="2">Uncharacterized protein</fullName>
    </submittedName>
</protein>
<accession>A0AAE0N8Z8</accession>
<reference evidence="2" key="1">
    <citation type="journal article" date="2023" name="Mol. Phylogenet. Evol.">
        <title>Genome-scale phylogeny and comparative genomics of the fungal order Sordariales.</title>
        <authorList>
            <person name="Hensen N."/>
            <person name="Bonometti L."/>
            <person name="Westerberg I."/>
            <person name="Brannstrom I.O."/>
            <person name="Guillou S."/>
            <person name="Cros-Aarteil S."/>
            <person name="Calhoun S."/>
            <person name="Haridas S."/>
            <person name="Kuo A."/>
            <person name="Mondo S."/>
            <person name="Pangilinan J."/>
            <person name="Riley R."/>
            <person name="LaButti K."/>
            <person name="Andreopoulos B."/>
            <person name="Lipzen A."/>
            <person name="Chen C."/>
            <person name="Yan M."/>
            <person name="Daum C."/>
            <person name="Ng V."/>
            <person name="Clum A."/>
            <person name="Steindorff A."/>
            <person name="Ohm R.A."/>
            <person name="Martin F."/>
            <person name="Silar P."/>
            <person name="Natvig D.O."/>
            <person name="Lalanne C."/>
            <person name="Gautier V."/>
            <person name="Ament-Velasquez S.L."/>
            <person name="Kruys A."/>
            <person name="Hutchinson M.I."/>
            <person name="Powell A.J."/>
            <person name="Barry K."/>
            <person name="Miller A.N."/>
            <person name="Grigoriev I.V."/>
            <person name="Debuchy R."/>
            <person name="Gladieux P."/>
            <person name="Hiltunen Thoren M."/>
            <person name="Johannesson H."/>
        </authorList>
    </citation>
    <scope>NUCLEOTIDE SEQUENCE</scope>
    <source>
        <strain evidence="2">CBS 958.72</strain>
    </source>
</reference>
<evidence type="ECO:0000256" key="1">
    <source>
        <dbReference type="SAM" id="MobiDB-lite"/>
    </source>
</evidence>
<evidence type="ECO:0000313" key="3">
    <source>
        <dbReference type="Proteomes" id="UP001287356"/>
    </source>
</evidence>
<sequence length="397" mass="43837">LHIQSPEQNIPSFSLASESGHLFNLCQRTISITIAMPAAREMTDLVRCCDPEQQPPVDLHDPLPVAALCGCGHWFELHDLEGLQRHQALITPPPTATATAATTQQPTPSSKSPPPPAPSPPFICQERLKIVNKYAVVLYHRNNRVGQYPPVFLLLGGSWRSHAHWFNSVTGRYPILFLEALTGEPEESNKATFPSVSHDTTVSHTPSLLPKPNLPKSLRELTSSLINQNIIAMPAAHEIAGLEQLYRPWLQPDDVNDPQPVAWTCGCGQWFEYTGPAFRPLEYTQCNPPPPPPESTTASSSSSPPAATTRNTAWKLVNKHGALLYYERHCYPKPPLFWLHGGSWKLHAHWLNSLTDVPNAQPPAFEPQLTEEPEEVGNLYTAAHASRGGAGRNWYGA</sequence>
<dbReference type="EMBL" id="JAULSN010000004">
    <property type="protein sequence ID" value="KAK3373889.1"/>
    <property type="molecule type" value="Genomic_DNA"/>
</dbReference>
<proteinExistence type="predicted"/>
<feature type="compositionally biased region" description="Polar residues" evidence="1">
    <location>
        <begin position="190"/>
        <end position="205"/>
    </location>
</feature>
<gene>
    <name evidence="2" type="ORF">B0T24DRAFT_703879</name>
</gene>
<dbReference type="Proteomes" id="UP001287356">
    <property type="component" value="Unassembled WGS sequence"/>
</dbReference>
<feature type="non-terminal residue" evidence="2">
    <location>
        <position position="397"/>
    </location>
</feature>